<keyword evidence="6 15" id="KW-0963">Cytoplasm</keyword>
<evidence type="ECO:0000256" key="13">
    <source>
        <dbReference type="ARBA" id="ARBA00033093"/>
    </source>
</evidence>
<feature type="domain" description="PurM-like C-terminal" evidence="17">
    <location>
        <begin position="173"/>
        <end position="331"/>
    </location>
</feature>
<proteinExistence type="inferred from homology"/>
<dbReference type="HAMAP" id="MF_00741">
    <property type="entry name" value="AIRS"/>
    <property type="match status" value="1"/>
</dbReference>
<dbReference type="SUPFAM" id="SSF56042">
    <property type="entry name" value="PurM C-terminal domain-like"/>
    <property type="match status" value="1"/>
</dbReference>
<keyword evidence="7 15" id="KW-0436">Ligase</keyword>
<dbReference type="AlphaFoldDB" id="A0A5P1X1N5"/>
<dbReference type="KEGG" id="lnn:F0161_02240"/>
<dbReference type="UniPathway" id="UPA00074">
    <property type="reaction ID" value="UER00129"/>
</dbReference>
<dbReference type="GO" id="GO:0004641">
    <property type="term" value="F:phosphoribosylformylglycinamidine cyclo-ligase activity"/>
    <property type="evidence" value="ECO:0007669"/>
    <property type="project" value="UniProtKB-UniRule"/>
</dbReference>
<comment type="catalytic activity">
    <reaction evidence="14 15">
        <text>2-formamido-N(1)-(5-O-phospho-beta-D-ribosyl)acetamidine + ATP = 5-amino-1-(5-phospho-beta-D-ribosyl)imidazole + ADP + phosphate + H(+)</text>
        <dbReference type="Rhea" id="RHEA:23032"/>
        <dbReference type="ChEBI" id="CHEBI:15378"/>
        <dbReference type="ChEBI" id="CHEBI:30616"/>
        <dbReference type="ChEBI" id="CHEBI:43474"/>
        <dbReference type="ChEBI" id="CHEBI:137981"/>
        <dbReference type="ChEBI" id="CHEBI:147287"/>
        <dbReference type="ChEBI" id="CHEBI:456216"/>
        <dbReference type="EC" id="6.3.3.1"/>
    </reaction>
</comment>
<dbReference type="GO" id="GO:0005829">
    <property type="term" value="C:cytosol"/>
    <property type="evidence" value="ECO:0007669"/>
    <property type="project" value="TreeGrafter"/>
</dbReference>
<evidence type="ECO:0000256" key="1">
    <source>
        <dbReference type="ARBA" id="ARBA00004496"/>
    </source>
</evidence>
<dbReference type="OrthoDB" id="9802507at2"/>
<dbReference type="NCBIfam" id="TIGR00878">
    <property type="entry name" value="purM"/>
    <property type="match status" value="1"/>
</dbReference>
<comment type="subcellular location">
    <subcellularLocation>
        <location evidence="1 15">Cytoplasm</location>
    </subcellularLocation>
</comment>
<dbReference type="Gene3D" id="3.30.1330.10">
    <property type="entry name" value="PurM-like, N-terminal domain"/>
    <property type="match status" value="1"/>
</dbReference>
<dbReference type="Gene3D" id="3.90.650.10">
    <property type="entry name" value="PurM-like C-terminal domain"/>
    <property type="match status" value="1"/>
</dbReference>
<dbReference type="GO" id="GO:0005524">
    <property type="term" value="F:ATP binding"/>
    <property type="evidence" value="ECO:0007669"/>
    <property type="project" value="UniProtKB-KW"/>
</dbReference>
<dbReference type="FunFam" id="3.90.650.10:FF:000011">
    <property type="entry name" value="Phosphoribosylformylglycinamidine cyclo-ligase"/>
    <property type="match status" value="1"/>
</dbReference>
<comment type="similarity">
    <text evidence="3 15">Belongs to the AIR synthase family.</text>
</comment>
<dbReference type="PANTHER" id="PTHR10520">
    <property type="entry name" value="TRIFUNCTIONAL PURINE BIOSYNTHETIC PROTEIN ADENOSINE-3-RELATED"/>
    <property type="match status" value="1"/>
</dbReference>
<evidence type="ECO:0000256" key="2">
    <source>
        <dbReference type="ARBA" id="ARBA00004686"/>
    </source>
</evidence>
<evidence type="ECO:0000256" key="14">
    <source>
        <dbReference type="ARBA" id="ARBA00049057"/>
    </source>
</evidence>
<evidence type="ECO:0000259" key="16">
    <source>
        <dbReference type="Pfam" id="PF00586"/>
    </source>
</evidence>
<dbReference type="GO" id="GO:0004637">
    <property type="term" value="F:phosphoribosylamine-glycine ligase activity"/>
    <property type="evidence" value="ECO:0007669"/>
    <property type="project" value="TreeGrafter"/>
</dbReference>
<keyword evidence="19" id="KW-1185">Reference proteome</keyword>
<evidence type="ECO:0000256" key="12">
    <source>
        <dbReference type="ARBA" id="ARBA00032931"/>
    </source>
</evidence>
<evidence type="ECO:0000256" key="15">
    <source>
        <dbReference type="HAMAP-Rule" id="MF_00741"/>
    </source>
</evidence>
<dbReference type="EMBL" id="CP043939">
    <property type="protein sequence ID" value="QER66804.1"/>
    <property type="molecule type" value="Genomic_DNA"/>
</dbReference>
<dbReference type="InterPro" id="IPR016188">
    <property type="entry name" value="PurM-like_N"/>
</dbReference>
<name>A0A5P1X1N5_9LACO</name>
<dbReference type="InterPro" id="IPR010918">
    <property type="entry name" value="PurM-like_C_dom"/>
</dbReference>
<accession>A0A5P1X1N5</accession>
<dbReference type="Pfam" id="PF00586">
    <property type="entry name" value="AIRS"/>
    <property type="match status" value="1"/>
</dbReference>
<comment type="pathway">
    <text evidence="2 15">Purine metabolism; IMP biosynthesis via de novo pathway; 5-amino-1-(5-phospho-D-ribosyl)imidazole from N(2)-formyl-N(1)-(5-phospho-D-ribosyl)glycinamide: step 2/2.</text>
</comment>
<dbReference type="SUPFAM" id="SSF55326">
    <property type="entry name" value="PurM N-terminal domain-like"/>
    <property type="match status" value="1"/>
</dbReference>
<dbReference type="InterPro" id="IPR004733">
    <property type="entry name" value="PurM_cligase"/>
</dbReference>
<evidence type="ECO:0000313" key="19">
    <source>
        <dbReference type="Proteomes" id="UP000325295"/>
    </source>
</evidence>
<evidence type="ECO:0000313" key="18">
    <source>
        <dbReference type="EMBL" id="QER66804.1"/>
    </source>
</evidence>
<dbReference type="PANTHER" id="PTHR10520:SF12">
    <property type="entry name" value="TRIFUNCTIONAL PURINE BIOSYNTHETIC PROTEIN ADENOSINE-3"/>
    <property type="match status" value="1"/>
</dbReference>
<dbReference type="GO" id="GO:0046084">
    <property type="term" value="P:adenine biosynthetic process"/>
    <property type="evidence" value="ECO:0007669"/>
    <property type="project" value="TreeGrafter"/>
</dbReference>
<evidence type="ECO:0000256" key="7">
    <source>
        <dbReference type="ARBA" id="ARBA00022598"/>
    </source>
</evidence>
<evidence type="ECO:0000256" key="11">
    <source>
        <dbReference type="ARBA" id="ARBA00031908"/>
    </source>
</evidence>
<feature type="domain" description="PurM-like N-terminal" evidence="16">
    <location>
        <begin position="55"/>
        <end position="159"/>
    </location>
</feature>
<keyword evidence="8 15" id="KW-0547">Nucleotide-binding</keyword>
<evidence type="ECO:0000256" key="10">
    <source>
        <dbReference type="ARBA" id="ARBA00022840"/>
    </source>
</evidence>
<evidence type="ECO:0000259" key="17">
    <source>
        <dbReference type="Pfam" id="PF02769"/>
    </source>
</evidence>
<keyword evidence="9 15" id="KW-0658">Purine biosynthesis</keyword>
<evidence type="ECO:0000256" key="9">
    <source>
        <dbReference type="ARBA" id="ARBA00022755"/>
    </source>
</evidence>
<dbReference type="InterPro" id="IPR036676">
    <property type="entry name" value="PurM-like_C_sf"/>
</dbReference>
<dbReference type="CDD" id="cd02196">
    <property type="entry name" value="PurM"/>
    <property type="match status" value="1"/>
</dbReference>
<dbReference type="EC" id="6.3.3.1" evidence="4 15"/>
<dbReference type="RefSeq" id="WP_137601478.1">
    <property type="nucleotide sequence ID" value="NZ_BJEB01000009.1"/>
</dbReference>
<dbReference type="GO" id="GO:0006189">
    <property type="term" value="P:'de novo' IMP biosynthetic process"/>
    <property type="evidence" value="ECO:0007669"/>
    <property type="project" value="UniProtKB-UniRule"/>
</dbReference>
<evidence type="ECO:0000256" key="5">
    <source>
        <dbReference type="ARBA" id="ARBA00020367"/>
    </source>
</evidence>
<keyword evidence="10 15" id="KW-0067">ATP-binding</keyword>
<evidence type="ECO:0000256" key="8">
    <source>
        <dbReference type="ARBA" id="ARBA00022741"/>
    </source>
</evidence>
<sequence length="346" mass="37224">MPNAYERAGVNIAAGDEVVQNLKKKMSQQDSHVLGQLGGFAGLYEMDESQLDSPVLVAGSDGVGTKVLLASAANKVDTIGQDLIAMCVNDLLAQGALPLFFLDYMALAEVKPEQIDIILNRILTVCQENGIVLLGGETAEMPGVYQPGHFDLAGFAVGLAPKSQLLNPANVTAGDILIGLPSSGLHSNGFSLVRKILFDDNDFQFDDHLDELDATLIDELLKPTKLYVEAMKPLLQKKLVAGAAHITGGGLLENVPRMLPADLQAEIDISTWLNQPIFDVLVQKGDLSVEDRYETFNMGLGMVLAIHPEQLAEVELALGDEVHYQIGQVTPLTGDQQVKLLGEKDD</sequence>
<dbReference type="InterPro" id="IPR036921">
    <property type="entry name" value="PurM-like_N_sf"/>
</dbReference>
<dbReference type="Pfam" id="PF02769">
    <property type="entry name" value="AIRS_C"/>
    <property type="match status" value="1"/>
</dbReference>
<gene>
    <name evidence="15" type="primary">purM</name>
    <name evidence="18" type="ORF">F0161_02240</name>
</gene>
<dbReference type="Proteomes" id="UP000325295">
    <property type="component" value="Chromosome"/>
</dbReference>
<reference evidence="18 19" key="1">
    <citation type="submission" date="2019-09" db="EMBL/GenBank/DDBJ databases">
        <title>Complete Genome Sequence of Lactobacillus nenjiangensis SH-Y15, isolated from sauerkraut.</title>
        <authorList>
            <person name="Yang H."/>
        </authorList>
    </citation>
    <scope>NUCLEOTIDE SEQUENCE [LARGE SCALE GENOMIC DNA]</scope>
    <source>
        <strain evidence="18 19">SH-Y15</strain>
    </source>
</reference>
<evidence type="ECO:0000256" key="3">
    <source>
        <dbReference type="ARBA" id="ARBA00010280"/>
    </source>
</evidence>
<protein>
    <recommendedName>
        <fullName evidence="5 15">Phosphoribosylformylglycinamidine cyclo-ligase</fullName>
        <ecNumber evidence="4 15">6.3.3.1</ecNumber>
    </recommendedName>
    <alternativeName>
        <fullName evidence="12 15">AIR synthase</fullName>
    </alternativeName>
    <alternativeName>
        <fullName evidence="13 15">AIRS</fullName>
    </alternativeName>
    <alternativeName>
        <fullName evidence="11 15">Phosphoribosyl-aminoimidazole synthetase</fullName>
    </alternativeName>
</protein>
<evidence type="ECO:0000256" key="4">
    <source>
        <dbReference type="ARBA" id="ARBA00013047"/>
    </source>
</evidence>
<organism evidence="18 19">
    <name type="scientific">Paucilactobacillus nenjiangensis</name>
    <dbReference type="NCBI Taxonomy" id="1296540"/>
    <lineage>
        <taxon>Bacteria</taxon>
        <taxon>Bacillati</taxon>
        <taxon>Bacillota</taxon>
        <taxon>Bacilli</taxon>
        <taxon>Lactobacillales</taxon>
        <taxon>Lactobacillaceae</taxon>
        <taxon>Paucilactobacillus</taxon>
    </lineage>
</organism>
<evidence type="ECO:0000256" key="6">
    <source>
        <dbReference type="ARBA" id="ARBA00022490"/>
    </source>
</evidence>